<dbReference type="Proteomes" id="UP000202966">
    <property type="component" value="Segment"/>
</dbReference>
<dbReference type="InterPro" id="IPR045944">
    <property type="entry name" value="DUF6364"/>
</dbReference>
<sequence>MKSNEKRFTLRMDADLFERIKEQAEKNKRSVAKEIEFLIEKHLEEVESIKIKIDE</sequence>
<keyword evidence="1" id="KW-0175">Coiled coil</keyword>
<dbReference type="Pfam" id="PF19891">
    <property type="entry name" value="DUF6364"/>
    <property type="match status" value="1"/>
</dbReference>
<evidence type="ECO:0000313" key="3">
    <source>
        <dbReference type="Proteomes" id="UP000202966"/>
    </source>
</evidence>
<dbReference type="OrthoDB" id="27708at10239"/>
<name>A0A0K2CNY3_9CAUD</name>
<dbReference type="InterPro" id="IPR010985">
    <property type="entry name" value="Ribbon_hlx_hlx"/>
</dbReference>
<keyword evidence="3" id="KW-1185">Reference proteome</keyword>
<protein>
    <submittedName>
        <fullName evidence="2">Putative Arc-like DNA binding domain</fullName>
    </submittedName>
</protein>
<dbReference type="Gene3D" id="1.10.1220.10">
    <property type="entry name" value="Met repressor-like"/>
    <property type="match status" value="1"/>
</dbReference>
<accession>A0A0K2CNY3</accession>
<gene>
    <name evidence="2" type="ORF">OSIRIS_62</name>
</gene>
<reference evidence="2 3" key="1">
    <citation type="journal article" date="2015" name="Genome Announc.">
        <title>Genome Sequences of Five Additional Brevibacillus laterosporus Bacteriophages.</title>
        <authorList>
            <person name="Merrill B.D."/>
            <person name="Berg J.A."/>
            <person name="Graves K.A."/>
            <person name="Ward A.T."/>
            <person name="Hilton J.A."/>
            <person name="Wake B.N."/>
            <person name="Grose J.H."/>
            <person name="Breakwell D.P."/>
            <person name="Burnett S.H."/>
        </authorList>
    </citation>
    <scope>NUCLEOTIDE SEQUENCE [LARGE SCALE GENOMIC DNA]</scope>
</reference>
<proteinExistence type="predicted"/>
<organism evidence="2 3">
    <name type="scientific">Brevibacillus phage Osiris</name>
    <dbReference type="NCBI Taxonomy" id="1691955"/>
    <lineage>
        <taxon>Viruses</taxon>
        <taxon>Duplodnaviria</taxon>
        <taxon>Heunggongvirae</taxon>
        <taxon>Uroviricota</taxon>
        <taxon>Caudoviricetes</taxon>
        <taxon>Jimmervirus</taxon>
        <taxon>Jimmervirus osiris</taxon>
    </lineage>
</organism>
<dbReference type="SUPFAM" id="SSF47598">
    <property type="entry name" value="Ribbon-helix-helix"/>
    <property type="match status" value="1"/>
</dbReference>
<feature type="coiled-coil region" evidence="1">
    <location>
        <begin position="14"/>
        <end position="41"/>
    </location>
</feature>
<dbReference type="InterPro" id="IPR013321">
    <property type="entry name" value="Arc_rbn_hlx_hlx"/>
</dbReference>
<dbReference type="GeneID" id="26641401"/>
<dbReference type="KEGG" id="vg:26641401"/>
<dbReference type="GO" id="GO:0006355">
    <property type="term" value="P:regulation of DNA-templated transcription"/>
    <property type="evidence" value="ECO:0007669"/>
    <property type="project" value="InterPro"/>
</dbReference>
<evidence type="ECO:0000256" key="1">
    <source>
        <dbReference type="SAM" id="Coils"/>
    </source>
</evidence>
<dbReference type="RefSeq" id="YP_009215076.1">
    <property type="nucleotide sequence ID" value="NC_028969.1"/>
</dbReference>
<evidence type="ECO:0000313" key="2">
    <source>
        <dbReference type="EMBL" id="ALA07325.1"/>
    </source>
</evidence>
<dbReference type="EMBL" id="KT151956">
    <property type="protein sequence ID" value="ALA07325.1"/>
    <property type="molecule type" value="Genomic_DNA"/>
</dbReference>